<dbReference type="RefSeq" id="XP_026627813.1">
    <property type="nucleotide sequence ID" value="XM_026765717.1"/>
</dbReference>
<dbReference type="Proteomes" id="UP000253729">
    <property type="component" value="Unassembled WGS sequence"/>
</dbReference>
<reference evidence="1 2" key="1">
    <citation type="submission" date="2018-07" db="EMBL/GenBank/DDBJ databases">
        <title>The genomes of Aspergillus section Nigri reveals drivers in fungal speciation.</title>
        <authorList>
            <consortium name="DOE Joint Genome Institute"/>
            <person name="Vesth T.C."/>
            <person name="Nybo J."/>
            <person name="Theobald S."/>
            <person name="Brandl J."/>
            <person name="Frisvad J.C."/>
            <person name="Nielsen K.F."/>
            <person name="Lyhne E.K."/>
            <person name="Kogle M.E."/>
            <person name="Kuo A."/>
            <person name="Riley R."/>
            <person name="Clum A."/>
            <person name="Nolan M."/>
            <person name="Lipzen A."/>
            <person name="Salamov A."/>
            <person name="Henrissat B."/>
            <person name="Wiebenga A."/>
            <person name="De vries R.P."/>
            <person name="Grigoriev I.V."/>
            <person name="Mortensen U.H."/>
            <person name="Andersen M.R."/>
            <person name="Baker S.E."/>
        </authorList>
    </citation>
    <scope>NUCLEOTIDE SEQUENCE [LARGE SCALE GENOMIC DNA]</scope>
    <source>
        <strain evidence="1 2">CBS 139.54b</strain>
    </source>
</reference>
<dbReference type="GeneID" id="38134073"/>
<dbReference type="EMBL" id="KZ852042">
    <property type="protein sequence ID" value="RDH34791.1"/>
    <property type="molecule type" value="Genomic_DNA"/>
</dbReference>
<keyword evidence="2" id="KW-1185">Reference proteome</keyword>
<evidence type="ECO:0000313" key="2">
    <source>
        <dbReference type="Proteomes" id="UP000253729"/>
    </source>
</evidence>
<gene>
    <name evidence="1" type="ORF">BDQ94DRAFT_140893</name>
</gene>
<proteinExistence type="predicted"/>
<name>A0A3F3Q6J8_9EURO</name>
<sequence>MAHGEILSKIACNPARRFHAQYTFRSHLIHAASSPEPMRFPQYRRASSLGVLEGWL</sequence>
<protein>
    <submittedName>
        <fullName evidence="1">Uncharacterized protein</fullName>
    </submittedName>
</protein>
<organism evidence="1 2">
    <name type="scientific">Aspergillus welwitschiae</name>
    <dbReference type="NCBI Taxonomy" id="1341132"/>
    <lineage>
        <taxon>Eukaryota</taxon>
        <taxon>Fungi</taxon>
        <taxon>Dikarya</taxon>
        <taxon>Ascomycota</taxon>
        <taxon>Pezizomycotina</taxon>
        <taxon>Eurotiomycetes</taxon>
        <taxon>Eurotiomycetidae</taxon>
        <taxon>Eurotiales</taxon>
        <taxon>Aspergillaceae</taxon>
        <taxon>Aspergillus</taxon>
        <taxon>Aspergillus subgen. Circumdati</taxon>
    </lineage>
</organism>
<dbReference type="AlphaFoldDB" id="A0A3F3Q6J8"/>
<accession>A0A3F3Q6J8</accession>
<evidence type="ECO:0000313" key="1">
    <source>
        <dbReference type="EMBL" id="RDH34791.1"/>
    </source>
</evidence>